<comment type="caution">
    <text evidence="1">The sequence shown here is derived from an EMBL/GenBank/DDBJ whole genome shotgun (WGS) entry which is preliminary data.</text>
</comment>
<gene>
    <name evidence="1" type="ORF">ECDEC2D_2438</name>
</gene>
<evidence type="ECO:0000313" key="1">
    <source>
        <dbReference type="EMBL" id="EHU44995.1"/>
    </source>
</evidence>
<sequence length="44" mass="5158">MNNRYLSAMPGFHYELALHLFFKKESSNHLATLSMPVHETKRIP</sequence>
<reference evidence="1 2" key="1">
    <citation type="journal article" date="2012" name="J. Bacteriol.">
        <title>Draft Genome Sequences of the Diarrheagenic Escherichia coli Collection.</title>
        <authorList>
            <person name="Hazen T.H."/>
            <person name="Sahl J.W."/>
            <person name="Redman J.C."/>
            <person name="Morris C.R."/>
            <person name="Daugherty S.C."/>
            <person name="Chibucos M.C."/>
            <person name="Sengamalay N.A."/>
            <person name="Fraser-Liggett C.M."/>
            <person name="Steinsland H."/>
            <person name="Whittam T.S."/>
            <person name="Whittam B."/>
            <person name="Manning S.D."/>
            <person name="Rasko D.A."/>
        </authorList>
    </citation>
    <scope>NUCLEOTIDE SEQUENCE [LARGE SCALE GENOMIC DNA]</scope>
    <source>
        <strain evidence="1 2">DEC2D</strain>
    </source>
</reference>
<evidence type="ECO:0000313" key="2">
    <source>
        <dbReference type="Proteomes" id="UP000005272"/>
    </source>
</evidence>
<protein>
    <submittedName>
        <fullName evidence="1">Uncharacterized protein</fullName>
    </submittedName>
</protein>
<name>A0A828U7H0_ECOLX</name>
<dbReference type="EMBL" id="AIFC01000023">
    <property type="protein sequence ID" value="EHU44995.1"/>
    <property type="molecule type" value="Genomic_DNA"/>
</dbReference>
<accession>A0A828U7H0</accession>
<dbReference type="AlphaFoldDB" id="A0A828U7H0"/>
<organism evidence="1 2">
    <name type="scientific">Escherichia coli DEC2D</name>
    <dbReference type="NCBI Taxonomy" id="868141"/>
    <lineage>
        <taxon>Bacteria</taxon>
        <taxon>Pseudomonadati</taxon>
        <taxon>Pseudomonadota</taxon>
        <taxon>Gammaproteobacteria</taxon>
        <taxon>Enterobacterales</taxon>
        <taxon>Enterobacteriaceae</taxon>
        <taxon>Escherichia</taxon>
    </lineage>
</organism>
<dbReference type="Proteomes" id="UP000005272">
    <property type="component" value="Unassembled WGS sequence"/>
</dbReference>
<proteinExistence type="predicted"/>